<dbReference type="SMART" id="SM01230">
    <property type="entry name" value="Gln-synt_C"/>
    <property type="match status" value="1"/>
</dbReference>
<proteinExistence type="inferred from homology"/>
<accession>A0A2R6A9Q4</accession>
<dbReference type="AlphaFoldDB" id="A0A2R6A9Q4"/>
<dbReference type="Proteomes" id="UP000240880">
    <property type="component" value="Unassembled WGS sequence"/>
</dbReference>
<dbReference type="SUPFAM" id="SSF55931">
    <property type="entry name" value="Glutamine synthetase/guanido kinase"/>
    <property type="match status" value="1"/>
</dbReference>
<dbReference type="InterPro" id="IPR027303">
    <property type="entry name" value="Gln_synth_gly_rich_site"/>
</dbReference>
<dbReference type="PROSITE" id="PS00181">
    <property type="entry name" value="GLNA_ATP"/>
    <property type="match status" value="1"/>
</dbReference>
<gene>
    <name evidence="7" type="ORF">B9Q01_05680</name>
</gene>
<dbReference type="GO" id="GO:0006542">
    <property type="term" value="P:glutamine biosynthetic process"/>
    <property type="evidence" value="ECO:0007669"/>
    <property type="project" value="InterPro"/>
</dbReference>
<evidence type="ECO:0000313" key="7">
    <source>
        <dbReference type="EMBL" id="PSN83161.1"/>
    </source>
</evidence>
<dbReference type="Pfam" id="PF00120">
    <property type="entry name" value="Gln-synt_C"/>
    <property type="match status" value="1"/>
</dbReference>
<dbReference type="InterPro" id="IPR036651">
    <property type="entry name" value="Gln_synt_N_sf"/>
</dbReference>
<dbReference type="PROSITE" id="PS51987">
    <property type="entry name" value="GS_CATALYTIC"/>
    <property type="match status" value="1"/>
</dbReference>
<reference evidence="7 8" key="1">
    <citation type="submission" date="2017-04" db="EMBL/GenBank/DDBJ databases">
        <title>Novel microbial lineages endemic to geothermal iron-oxide mats fill important gaps in the evolutionary history of Archaea.</title>
        <authorList>
            <person name="Jay Z.J."/>
            <person name="Beam J.P."/>
            <person name="Dlakic M."/>
            <person name="Rusch D.B."/>
            <person name="Kozubal M.A."/>
            <person name="Inskeep W.P."/>
        </authorList>
    </citation>
    <scope>NUCLEOTIDE SEQUENCE [LARGE SCALE GENOMIC DNA]</scope>
    <source>
        <strain evidence="7">OSP_D</strain>
    </source>
</reference>
<evidence type="ECO:0000256" key="2">
    <source>
        <dbReference type="ARBA" id="ARBA00022598"/>
    </source>
</evidence>
<dbReference type="PANTHER" id="PTHR43785">
    <property type="entry name" value="GAMMA-GLUTAMYLPUTRESCINE SYNTHETASE"/>
    <property type="match status" value="1"/>
</dbReference>
<dbReference type="Gene3D" id="3.30.590.10">
    <property type="entry name" value="Glutamine synthetase/guanido kinase, catalytic domain"/>
    <property type="match status" value="1"/>
</dbReference>
<sequence>MESVLQSVKKDGVKFVKFQWLGNDLLQRALLVSCDSLKEHLKYGVGIPKAQQCFNSLDELVPSGAFGPESSEFRMLPDLSTYRVLPYTQGVARLICEHYNTDLSPSQTDGRILLKRVLNKAQEMGFYVYAGLEAEFYVLRKEANEFRPLEEEGIETTHSYDVLFEYISELGDALSKMGIFVERVKKEYGNSQLEPTIRYKRALEAADDFVTLRDVARGVATKKGLLATFLPKPFNKAPGSGLHVHLSVFDKNENNLFHSQSDKYGMALSEFAQSFIAGILEHTKAMCFVATPLVNSYKRLIPGSWAPSHVCWGFDNRSAAIRVPSRLSGSQSEARIEFRVSDGCANPYLLVSLLVLAGLEGVEKRLEPPQPLNKDVAKMSEAELTQLGAERLPRTLGEALECARKDKWVKRVMGELLFEEYYKARESEWYAYIQSVSEWEVLRYIERV</sequence>
<dbReference type="InterPro" id="IPR014746">
    <property type="entry name" value="Gln_synth/guanido_kin_cat_dom"/>
</dbReference>
<evidence type="ECO:0000256" key="3">
    <source>
        <dbReference type="ARBA" id="ARBA00022842"/>
    </source>
</evidence>
<keyword evidence="2" id="KW-0436">Ligase</keyword>
<organism evidence="7 8">
    <name type="scientific">Candidatus Marsarchaeota G1 archaeon OSP_D</name>
    <dbReference type="NCBI Taxonomy" id="1978155"/>
    <lineage>
        <taxon>Archaea</taxon>
        <taxon>Candidatus Marsarchaeota</taxon>
        <taxon>Candidatus Marsarchaeota group 1</taxon>
    </lineage>
</organism>
<dbReference type="InterPro" id="IPR008146">
    <property type="entry name" value="Gln_synth_cat_dom"/>
</dbReference>
<evidence type="ECO:0000313" key="8">
    <source>
        <dbReference type="Proteomes" id="UP000240880"/>
    </source>
</evidence>
<comment type="caution">
    <text evidence="7">The sequence shown here is derived from an EMBL/GenBank/DDBJ whole genome shotgun (WGS) entry which is preliminary data.</text>
</comment>
<dbReference type="EMBL" id="NEXC01000034">
    <property type="protein sequence ID" value="PSN83161.1"/>
    <property type="molecule type" value="Genomic_DNA"/>
</dbReference>
<keyword evidence="3" id="KW-0460">Magnesium</keyword>
<comment type="cofactor">
    <cofactor evidence="1">
        <name>Mg(2+)</name>
        <dbReference type="ChEBI" id="CHEBI:18420"/>
    </cofactor>
</comment>
<dbReference type="PANTHER" id="PTHR43785:SF12">
    <property type="entry name" value="TYPE-1 GLUTAMINE SYNTHETASE 2"/>
    <property type="match status" value="1"/>
</dbReference>
<evidence type="ECO:0000256" key="5">
    <source>
        <dbReference type="RuleBase" id="RU000384"/>
    </source>
</evidence>
<feature type="domain" description="GS catalytic" evidence="6">
    <location>
        <begin position="110"/>
        <end position="448"/>
    </location>
</feature>
<dbReference type="GO" id="GO:0004356">
    <property type="term" value="F:glutamine synthetase activity"/>
    <property type="evidence" value="ECO:0007669"/>
    <property type="project" value="InterPro"/>
</dbReference>
<dbReference type="SUPFAM" id="SSF54368">
    <property type="entry name" value="Glutamine synthetase, N-terminal domain"/>
    <property type="match status" value="1"/>
</dbReference>
<evidence type="ECO:0000256" key="4">
    <source>
        <dbReference type="PROSITE-ProRule" id="PRU01331"/>
    </source>
</evidence>
<name>A0A2R6A9Q4_9ARCH</name>
<evidence type="ECO:0000259" key="6">
    <source>
        <dbReference type="PROSITE" id="PS51987"/>
    </source>
</evidence>
<protein>
    <recommendedName>
        <fullName evidence="6">GS catalytic domain-containing protein</fullName>
    </recommendedName>
</protein>
<comment type="similarity">
    <text evidence="4 5">Belongs to the glutamine synthetase family.</text>
</comment>
<dbReference type="Gene3D" id="3.10.20.70">
    <property type="entry name" value="Glutamine synthetase, N-terminal domain"/>
    <property type="match status" value="1"/>
</dbReference>
<evidence type="ECO:0000256" key="1">
    <source>
        <dbReference type="ARBA" id="ARBA00001946"/>
    </source>
</evidence>